<evidence type="ECO:0000256" key="5">
    <source>
        <dbReference type="ARBA" id="ARBA00022723"/>
    </source>
</evidence>
<dbReference type="GO" id="GO:0004497">
    <property type="term" value="F:monooxygenase activity"/>
    <property type="evidence" value="ECO:0007669"/>
    <property type="project" value="UniProtKB-KW"/>
</dbReference>
<keyword evidence="11" id="KW-0503">Monooxygenase</keyword>
<keyword evidence="3 10" id="KW-0349">Heme</keyword>
<keyword evidence="5 10" id="KW-0479">Metal-binding</keyword>
<comment type="subcellular location">
    <subcellularLocation>
        <location evidence="2">Membrane</location>
    </subcellularLocation>
</comment>
<keyword evidence="4 12" id="KW-0812">Transmembrane</keyword>
<keyword evidence="14" id="KW-1185">Reference proteome</keyword>
<comment type="cofactor">
    <cofactor evidence="1 10">
        <name>heme</name>
        <dbReference type="ChEBI" id="CHEBI:30413"/>
    </cofactor>
</comment>
<accession>A0A7J6W3V4</accession>
<dbReference type="CDD" id="cd20654">
    <property type="entry name" value="CYP82"/>
    <property type="match status" value="1"/>
</dbReference>
<feature type="binding site" description="axial binding residue" evidence="10">
    <location>
        <position position="463"/>
    </location>
    <ligand>
        <name>heme</name>
        <dbReference type="ChEBI" id="CHEBI:30413"/>
    </ligand>
    <ligandPart>
        <name>Fe</name>
        <dbReference type="ChEBI" id="CHEBI:18248"/>
    </ligandPart>
</feature>
<dbReference type="OrthoDB" id="507451at2759"/>
<dbReference type="Pfam" id="PF00067">
    <property type="entry name" value="p450"/>
    <property type="match status" value="1"/>
</dbReference>
<dbReference type="GO" id="GO:0016705">
    <property type="term" value="F:oxidoreductase activity, acting on paired donors, with incorporation or reduction of molecular oxygen"/>
    <property type="evidence" value="ECO:0007669"/>
    <property type="project" value="InterPro"/>
</dbReference>
<dbReference type="EMBL" id="JABWDY010021943">
    <property type="protein sequence ID" value="KAF5192054.1"/>
    <property type="molecule type" value="Genomic_DNA"/>
</dbReference>
<evidence type="ECO:0000256" key="7">
    <source>
        <dbReference type="ARBA" id="ARBA00023002"/>
    </source>
</evidence>
<feature type="transmembrane region" description="Helical" evidence="12">
    <location>
        <begin position="7"/>
        <end position="29"/>
    </location>
</feature>
<dbReference type="GO" id="GO:0016020">
    <property type="term" value="C:membrane"/>
    <property type="evidence" value="ECO:0007669"/>
    <property type="project" value="UniProtKB-SubCell"/>
</dbReference>
<name>A0A7J6W3V4_THATH</name>
<organism evidence="13 14">
    <name type="scientific">Thalictrum thalictroides</name>
    <name type="common">Rue-anemone</name>
    <name type="synonym">Anemone thalictroides</name>
    <dbReference type="NCBI Taxonomy" id="46969"/>
    <lineage>
        <taxon>Eukaryota</taxon>
        <taxon>Viridiplantae</taxon>
        <taxon>Streptophyta</taxon>
        <taxon>Embryophyta</taxon>
        <taxon>Tracheophyta</taxon>
        <taxon>Spermatophyta</taxon>
        <taxon>Magnoliopsida</taxon>
        <taxon>Ranunculales</taxon>
        <taxon>Ranunculaceae</taxon>
        <taxon>Thalictroideae</taxon>
        <taxon>Thalictrum</taxon>
    </lineage>
</organism>
<keyword evidence="9 12" id="KW-0472">Membrane</keyword>
<keyword evidence="7 11" id="KW-0560">Oxidoreductase</keyword>
<comment type="similarity">
    <text evidence="11">Belongs to the cytochrome P450 family.</text>
</comment>
<dbReference type="FunFam" id="1.10.630.10:FF:000026">
    <property type="entry name" value="Cytochrome P450 82C4"/>
    <property type="match status" value="1"/>
</dbReference>
<reference evidence="13 14" key="1">
    <citation type="submission" date="2020-06" db="EMBL/GenBank/DDBJ databases">
        <title>Transcriptomic and genomic resources for Thalictrum thalictroides and T. hernandezii: Facilitating candidate gene discovery in an emerging model plant lineage.</title>
        <authorList>
            <person name="Arias T."/>
            <person name="Riano-Pachon D.M."/>
            <person name="Di Stilio V.S."/>
        </authorList>
    </citation>
    <scope>NUCLEOTIDE SEQUENCE [LARGE SCALE GENOMIC DNA]</scope>
    <source>
        <strain evidence="14">cv. WT478/WT964</strain>
        <tissue evidence="13">Leaves</tissue>
    </source>
</reference>
<keyword evidence="6 12" id="KW-1133">Transmembrane helix</keyword>
<evidence type="ECO:0000313" key="13">
    <source>
        <dbReference type="EMBL" id="KAF5192054.1"/>
    </source>
</evidence>
<evidence type="ECO:0000256" key="6">
    <source>
        <dbReference type="ARBA" id="ARBA00022989"/>
    </source>
</evidence>
<evidence type="ECO:0000256" key="9">
    <source>
        <dbReference type="ARBA" id="ARBA00023136"/>
    </source>
</evidence>
<dbReference type="InterPro" id="IPR017972">
    <property type="entry name" value="Cyt_P450_CS"/>
</dbReference>
<dbReference type="InterPro" id="IPR001128">
    <property type="entry name" value="Cyt_P450"/>
</dbReference>
<dbReference type="PROSITE" id="PS00086">
    <property type="entry name" value="CYTOCHROME_P450"/>
    <property type="match status" value="1"/>
</dbReference>
<gene>
    <name evidence="13" type="ORF">FRX31_018359</name>
</gene>
<evidence type="ECO:0000256" key="4">
    <source>
        <dbReference type="ARBA" id="ARBA00022692"/>
    </source>
</evidence>
<evidence type="ECO:0000256" key="8">
    <source>
        <dbReference type="ARBA" id="ARBA00023004"/>
    </source>
</evidence>
<proteinExistence type="inferred from homology"/>
<dbReference type="PRINTS" id="PR00463">
    <property type="entry name" value="EP450I"/>
</dbReference>
<dbReference type="GO" id="GO:0044550">
    <property type="term" value="P:secondary metabolite biosynthetic process"/>
    <property type="evidence" value="ECO:0007669"/>
    <property type="project" value="UniProtKB-ARBA"/>
</dbReference>
<dbReference type="InterPro" id="IPR002401">
    <property type="entry name" value="Cyt_P450_E_grp-I"/>
</dbReference>
<dbReference type="InterPro" id="IPR036396">
    <property type="entry name" value="Cyt_P450_sf"/>
</dbReference>
<dbReference type="GO" id="GO:0005506">
    <property type="term" value="F:iron ion binding"/>
    <property type="evidence" value="ECO:0007669"/>
    <property type="project" value="InterPro"/>
</dbReference>
<evidence type="ECO:0000256" key="10">
    <source>
        <dbReference type="PIRSR" id="PIRSR602401-1"/>
    </source>
</evidence>
<dbReference type="SUPFAM" id="SSF48264">
    <property type="entry name" value="Cytochrome P450"/>
    <property type="match status" value="1"/>
</dbReference>
<sequence length="523" mass="59956">MDTLQQCVATILFCALASPFLFYYLLSWWKNANDVAKSRGRPVPEADGAWPIIGHLLMLRPPTAPHRLYSSLAEKYGPIFTLRIGLRKTLVINSWEVAKECFTTHDKVFASSAKTIGAKILGFDNSMFKPHPYGPYWREMRKVVKTELLSNRRLEQLKHIRVMEITTSIKELYQFWEAENKNVKERVVVMVDIDNWFADLMLNIAIKMVTGKRYFGATSKEDKEEARQIHKAIQDFGNLFGVFVVSDAIPFLGWLDYQGHVKAMKRSAKEVGCILDRWLEEHKQKKTSTAEDFMDVLLSVLQDKQLFGRDADTVNKAFCMNMILGASDGNKVTLTWALSYLLNNRHILNKAQEEIDIHVGKDKQVEESDVEKLVYLQAIVKETLRLYPIFSAPRESSEDCNISGFHVPKGTQLITNFWQIHRDPRVWSNPCEFQPERFLTTQANLDFRGQHEYIPFGSGCRMCPGISLAGRMMHLTLARLLQGFDFAKPMDAPLEMDDTVGVTFLQATPLEVLITPRLPLHLY</sequence>
<dbReference type="PRINTS" id="PR00385">
    <property type="entry name" value="P450"/>
</dbReference>
<protein>
    <submittedName>
        <fullName evidence="13">Cytochrome p450</fullName>
    </submittedName>
</protein>
<evidence type="ECO:0000313" key="14">
    <source>
        <dbReference type="Proteomes" id="UP000554482"/>
    </source>
</evidence>
<dbReference type="InterPro" id="IPR050651">
    <property type="entry name" value="Plant_Cytochrome_P450_Monoox"/>
</dbReference>
<evidence type="ECO:0000256" key="1">
    <source>
        <dbReference type="ARBA" id="ARBA00001971"/>
    </source>
</evidence>
<evidence type="ECO:0000256" key="12">
    <source>
        <dbReference type="SAM" id="Phobius"/>
    </source>
</evidence>
<dbReference type="AlphaFoldDB" id="A0A7J6W3V4"/>
<dbReference type="GO" id="GO:0020037">
    <property type="term" value="F:heme binding"/>
    <property type="evidence" value="ECO:0007669"/>
    <property type="project" value="InterPro"/>
</dbReference>
<keyword evidence="8 10" id="KW-0408">Iron</keyword>
<dbReference type="PANTHER" id="PTHR47947">
    <property type="entry name" value="CYTOCHROME P450 82C3-RELATED"/>
    <property type="match status" value="1"/>
</dbReference>
<dbReference type="Gene3D" id="1.10.630.10">
    <property type="entry name" value="Cytochrome P450"/>
    <property type="match status" value="1"/>
</dbReference>
<evidence type="ECO:0000256" key="11">
    <source>
        <dbReference type="RuleBase" id="RU000461"/>
    </source>
</evidence>
<evidence type="ECO:0000256" key="3">
    <source>
        <dbReference type="ARBA" id="ARBA00022617"/>
    </source>
</evidence>
<dbReference type="PANTHER" id="PTHR47947:SF26">
    <property type="entry name" value="CYTOCHROME P450"/>
    <property type="match status" value="1"/>
</dbReference>
<evidence type="ECO:0000256" key="2">
    <source>
        <dbReference type="ARBA" id="ARBA00004370"/>
    </source>
</evidence>
<comment type="caution">
    <text evidence="13">The sequence shown here is derived from an EMBL/GenBank/DDBJ whole genome shotgun (WGS) entry which is preliminary data.</text>
</comment>
<dbReference type="Proteomes" id="UP000554482">
    <property type="component" value="Unassembled WGS sequence"/>
</dbReference>